<proteinExistence type="predicted"/>
<sequence>MRNAAPITSPPGATQATSLATLTPGFDTRHVVETGKKFSEVSSLVRQAGLMELHPKRYLAKIAFNTLIFAVGLVAFFELGNSWWQLVVAVWMGLYGGQSAFLWHDAAHKAMFGNKAAATFVGRIHANLVNGVSYGWWVNHHNRHHSFPNHLENDPDIGRRTVIFDISQYAARSRSGKFIVRYQSVLFFVLLVLEGFKMHRTAVTALRQKVVKSPWVEGALLLAHAAIFLGAVFWVMSPLRAVLFVIVQQMVLGVYFGMLFAPNHKGMPVRTDEESLEWLERQVLTSRNIKPSPLIDFVYGGLNYQVEHHLFPSMPQMNLGKCREIVKAYCDRNAIPYHEVGFVDSYREVSKFLYDVSEPVRSGTVPVAS</sequence>
<dbReference type="Pfam" id="PF00487">
    <property type="entry name" value="FA_desaturase"/>
    <property type="match status" value="1"/>
</dbReference>
<feature type="transmembrane region" description="Helical" evidence="1">
    <location>
        <begin position="216"/>
        <end position="235"/>
    </location>
</feature>
<dbReference type="InterPro" id="IPR005804">
    <property type="entry name" value="FA_desaturase_dom"/>
</dbReference>
<dbReference type="InterPro" id="IPR012171">
    <property type="entry name" value="Fatty_acid_desaturase"/>
</dbReference>
<dbReference type="EC" id="1.14.19.-" evidence="3"/>
<dbReference type="Proteomes" id="UP001183176">
    <property type="component" value="Unassembled WGS sequence"/>
</dbReference>
<keyword evidence="1" id="KW-1133">Transmembrane helix</keyword>
<feature type="transmembrane region" description="Helical" evidence="1">
    <location>
        <begin position="83"/>
        <end position="104"/>
    </location>
</feature>
<keyword evidence="3" id="KW-0560">Oxidoreductase</keyword>
<protein>
    <submittedName>
        <fullName evidence="3">Acyl-CoA desaturase</fullName>
        <ecNumber evidence="3">1.14.19.-</ecNumber>
    </submittedName>
</protein>
<evidence type="ECO:0000313" key="3">
    <source>
        <dbReference type="EMBL" id="MDT0262151.1"/>
    </source>
</evidence>
<feature type="domain" description="Fatty acid desaturase" evidence="2">
    <location>
        <begin position="82"/>
        <end position="340"/>
    </location>
</feature>
<feature type="transmembrane region" description="Helical" evidence="1">
    <location>
        <begin position="58"/>
        <end position="77"/>
    </location>
</feature>
<evidence type="ECO:0000256" key="1">
    <source>
        <dbReference type="SAM" id="Phobius"/>
    </source>
</evidence>
<keyword evidence="1" id="KW-0812">Transmembrane</keyword>
<dbReference type="PANTHER" id="PTHR19353:SF19">
    <property type="entry name" value="DELTA(5) FATTY ACID DESATURASE C-RELATED"/>
    <property type="match status" value="1"/>
</dbReference>
<dbReference type="GO" id="GO:0016491">
    <property type="term" value="F:oxidoreductase activity"/>
    <property type="evidence" value="ECO:0007669"/>
    <property type="project" value="UniProtKB-KW"/>
</dbReference>
<dbReference type="CDD" id="cd03506">
    <property type="entry name" value="Delta6-FADS-like"/>
    <property type="match status" value="1"/>
</dbReference>
<comment type="caution">
    <text evidence="3">The sequence shown here is derived from an EMBL/GenBank/DDBJ whole genome shotgun (WGS) entry which is preliminary data.</text>
</comment>
<dbReference type="EMBL" id="JAVREH010000014">
    <property type="protein sequence ID" value="MDT0262151.1"/>
    <property type="molecule type" value="Genomic_DNA"/>
</dbReference>
<dbReference type="PIRSF" id="PIRSF015921">
    <property type="entry name" value="FA_sphinglp_des"/>
    <property type="match status" value="1"/>
</dbReference>
<evidence type="ECO:0000259" key="2">
    <source>
        <dbReference type="Pfam" id="PF00487"/>
    </source>
</evidence>
<organism evidence="3 4">
    <name type="scientific">Jatrophihabitans lederbergiae</name>
    <dbReference type="NCBI Taxonomy" id="3075547"/>
    <lineage>
        <taxon>Bacteria</taxon>
        <taxon>Bacillati</taxon>
        <taxon>Actinomycetota</taxon>
        <taxon>Actinomycetes</taxon>
        <taxon>Jatrophihabitantales</taxon>
        <taxon>Jatrophihabitantaceae</taxon>
        <taxon>Jatrophihabitans</taxon>
    </lineage>
</organism>
<gene>
    <name evidence="3" type="ORF">RM423_12185</name>
</gene>
<feature type="transmembrane region" description="Helical" evidence="1">
    <location>
        <begin position="241"/>
        <end position="261"/>
    </location>
</feature>
<keyword evidence="4" id="KW-1185">Reference proteome</keyword>
<accession>A0ABU2JAY9</accession>
<evidence type="ECO:0000313" key="4">
    <source>
        <dbReference type="Proteomes" id="UP001183176"/>
    </source>
</evidence>
<keyword evidence="1" id="KW-0472">Membrane</keyword>
<dbReference type="PANTHER" id="PTHR19353">
    <property type="entry name" value="FATTY ACID DESATURASE 2"/>
    <property type="match status" value="1"/>
</dbReference>
<reference evidence="4" key="1">
    <citation type="submission" date="2023-07" db="EMBL/GenBank/DDBJ databases">
        <title>30 novel species of actinomycetes from the DSMZ collection.</title>
        <authorList>
            <person name="Nouioui I."/>
        </authorList>
    </citation>
    <scope>NUCLEOTIDE SEQUENCE [LARGE SCALE GENOMIC DNA]</scope>
    <source>
        <strain evidence="4">DSM 44399</strain>
    </source>
</reference>
<feature type="transmembrane region" description="Helical" evidence="1">
    <location>
        <begin position="178"/>
        <end position="196"/>
    </location>
</feature>
<dbReference type="RefSeq" id="WP_311423302.1">
    <property type="nucleotide sequence ID" value="NZ_JAVREH010000014.1"/>
</dbReference>
<name>A0ABU2JAY9_9ACTN</name>